<dbReference type="Gene3D" id="1.10.8.10">
    <property type="entry name" value="DNA helicase RuvA subunit, C-terminal domain"/>
    <property type="match status" value="1"/>
</dbReference>
<dbReference type="RefSeq" id="WP_110394984.1">
    <property type="nucleotide sequence ID" value="NZ_JADIJL010000003.1"/>
</dbReference>
<evidence type="ECO:0000256" key="3">
    <source>
        <dbReference type="ARBA" id="ARBA00022691"/>
    </source>
</evidence>
<dbReference type="InterPro" id="IPR029063">
    <property type="entry name" value="SAM-dependent_MTases_sf"/>
</dbReference>
<feature type="domain" description="Methyltransferase small" evidence="6">
    <location>
        <begin position="120"/>
        <end position="200"/>
    </location>
</feature>
<proteinExistence type="inferred from homology"/>
<evidence type="ECO:0000259" key="7">
    <source>
        <dbReference type="Pfam" id="PF17827"/>
    </source>
</evidence>
<dbReference type="NCBIfam" id="TIGR00536">
    <property type="entry name" value="hemK_fam"/>
    <property type="match status" value="1"/>
</dbReference>
<dbReference type="InterPro" id="IPR004556">
    <property type="entry name" value="HemK-like"/>
</dbReference>
<feature type="binding site" evidence="5">
    <location>
        <begin position="125"/>
        <end position="129"/>
    </location>
    <ligand>
        <name>S-adenosyl-L-methionine</name>
        <dbReference type="ChEBI" id="CHEBI:59789"/>
    </ligand>
</feature>
<dbReference type="NCBIfam" id="TIGR03534">
    <property type="entry name" value="RF_mod_PrmC"/>
    <property type="match status" value="1"/>
</dbReference>
<comment type="caution">
    <text evidence="8">The sequence shown here is derived from an EMBL/GenBank/DDBJ whole genome shotgun (WGS) entry which is preliminary data.</text>
</comment>
<name>A0A2V3WEW5_9BACI</name>
<dbReference type="InterPro" id="IPR019874">
    <property type="entry name" value="RF_methyltr_PrmC"/>
</dbReference>
<dbReference type="Gene3D" id="3.40.50.150">
    <property type="entry name" value="Vaccinia Virus protein VP39"/>
    <property type="match status" value="1"/>
</dbReference>
<dbReference type="EC" id="2.1.1.297" evidence="5"/>
<accession>A0A2V3WEW5</accession>
<keyword evidence="9" id="KW-1185">Reference proteome</keyword>
<sequence length="287" mass="32896">MAIEKQYEVLSWAFSFLKKYNREEKVAEILLQHHLQVARSHFYTMMQEEVPLVVQEKFKADVKEHAFTGVPVQHLTGYEYFYGRRFQVNQHVLIPRPETEELVEHVIQQVRKKCFPSPITIVDIGTGSGVIAITLALELSNAIIYATDISTTALQMAKKNAEIHQASVHFSQGDFLRPICEQRINPHIIVSNPPYIKEADKEGLLDTVKNYDPAIALFANRNGLEAYEKIISQTKKLEEFGERLLCFEIGYDQATAVTSLINQQFPYSEIKTIKDINNRDRIISAQL</sequence>
<feature type="binding site" evidence="5">
    <location>
        <position position="148"/>
    </location>
    <ligand>
        <name>S-adenosyl-L-methionine</name>
        <dbReference type="ChEBI" id="CHEBI:59789"/>
    </ligand>
</feature>
<evidence type="ECO:0000256" key="1">
    <source>
        <dbReference type="ARBA" id="ARBA00022603"/>
    </source>
</evidence>
<dbReference type="SUPFAM" id="SSF53335">
    <property type="entry name" value="S-adenosyl-L-methionine-dependent methyltransferases"/>
    <property type="match status" value="1"/>
</dbReference>
<comment type="function">
    <text evidence="5">Methylates the class 1 translation termination release factors RF1/PrfA and RF2/PrfB on the glutamine residue of the universally conserved GGQ motif.</text>
</comment>
<evidence type="ECO:0000313" key="9">
    <source>
        <dbReference type="Proteomes" id="UP000247978"/>
    </source>
</evidence>
<dbReference type="InterPro" id="IPR002052">
    <property type="entry name" value="DNA_methylase_N6_adenine_CS"/>
</dbReference>
<dbReference type="Pfam" id="PF05175">
    <property type="entry name" value="MTS"/>
    <property type="match status" value="1"/>
</dbReference>
<comment type="similarity">
    <text evidence="5">Belongs to the protein N5-glutamine methyltransferase family. PrmC subfamily.</text>
</comment>
<dbReference type="GO" id="GO:0102559">
    <property type="term" value="F:peptide chain release factor N(5)-glutamine methyltransferase activity"/>
    <property type="evidence" value="ECO:0007669"/>
    <property type="project" value="UniProtKB-EC"/>
</dbReference>
<evidence type="ECO:0000259" key="6">
    <source>
        <dbReference type="Pfam" id="PF05175"/>
    </source>
</evidence>
<dbReference type="InterPro" id="IPR050320">
    <property type="entry name" value="N5-glutamine_MTase"/>
</dbReference>
<evidence type="ECO:0000313" key="8">
    <source>
        <dbReference type="EMBL" id="PXW87389.1"/>
    </source>
</evidence>
<dbReference type="CDD" id="cd02440">
    <property type="entry name" value="AdoMet_MTases"/>
    <property type="match status" value="1"/>
</dbReference>
<feature type="binding site" evidence="5">
    <location>
        <position position="175"/>
    </location>
    <ligand>
        <name>S-adenosyl-L-methionine</name>
        <dbReference type="ChEBI" id="CHEBI:59789"/>
    </ligand>
</feature>
<dbReference type="AlphaFoldDB" id="A0A2V3WEW5"/>
<organism evidence="8 9">
    <name type="scientific">Pseudogracilibacillus auburnensis</name>
    <dbReference type="NCBI Taxonomy" id="1494959"/>
    <lineage>
        <taxon>Bacteria</taxon>
        <taxon>Bacillati</taxon>
        <taxon>Bacillota</taxon>
        <taxon>Bacilli</taxon>
        <taxon>Bacillales</taxon>
        <taxon>Bacillaceae</taxon>
        <taxon>Pseudogracilibacillus</taxon>
    </lineage>
</organism>
<dbReference type="InterPro" id="IPR040758">
    <property type="entry name" value="PrmC_N"/>
</dbReference>
<keyword evidence="3 5" id="KW-0949">S-adenosyl-L-methionine</keyword>
<dbReference type="Proteomes" id="UP000247978">
    <property type="component" value="Unassembled WGS sequence"/>
</dbReference>
<dbReference type="InterPro" id="IPR007848">
    <property type="entry name" value="Small_mtfrase_dom"/>
</dbReference>
<dbReference type="GO" id="GO:0003676">
    <property type="term" value="F:nucleic acid binding"/>
    <property type="evidence" value="ECO:0007669"/>
    <property type="project" value="InterPro"/>
</dbReference>
<keyword evidence="1 5" id="KW-0489">Methyltransferase</keyword>
<dbReference type="OrthoDB" id="9800643at2"/>
<dbReference type="HAMAP" id="MF_02126">
    <property type="entry name" value="RF_methyltr_PrmC"/>
    <property type="match status" value="1"/>
</dbReference>
<keyword evidence="2 5" id="KW-0808">Transferase</keyword>
<feature type="domain" description="Release factor glutamine methyltransferase N-terminal" evidence="7">
    <location>
        <begin position="8"/>
        <end position="77"/>
    </location>
</feature>
<dbReference type="PROSITE" id="PS00092">
    <property type="entry name" value="N6_MTASE"/>
    <property type="match status" value="1"/>
</dbReference>
<protein>
    <recommendedName>
        <fullName evidence="5">Release factor glutamine methyltransferase</fullName>
        <shortName evidence="5">RF MTase</shortName>
        <ecNumber evidence="5">2.1.1.297</ecNumber>
    </recommendedName>
    <alternativeName>
        <fullName evidence="5">N5-glutamine methyltransferase PrmC</fullName>
    </alternativeName>
    <alternativeName>
        <fullName evidence="5">Protein-(glutamine-N5) MTase PrmC</fullName>
    </alternativeName>
    <alternativeName>
        <fullName evidence="5">Protein-glutamine N-methyltransferase PrmC</fullName>
    </alternativeName>
</protein>
<dbReference type="PANTHER" id="PTHR18895:SF74">
    <property type="entry name" value="MTRF1L RELEASE FACTOR GLUTAMINE METHYLTRANSFERASE"/>
    <property type="match status" value="1"/>
</dbReference>
<dbReference type="Pfam" id="PF17827">
    <property type="entry name" value="PrmC_N"/>
    <property type="match status" value="1"/>
</dbReference>
<gene>
    <name evidence="5" type="primary">prmC</name>
    <name evidence="8" type="ORF">DFR56_10527</name>
</gene>
<reference evidence="8 9" key="1">
    <citation type="submission" date="2018-05" db="EMBL/GenBank/DDBJ databases">
        <title>Genomic Encyclopedia of Type Strains, Phase IV (KMG-IV): sequencing the most valuable type-strain genomes for metagenomic binning, comparative biology and taxonomic classification.</title>
        <authorList>
            <person name="Goeker M."/>
        </authorList>
    </citation>
    <scope>NUCLEOTIDE SEQUENCE [LARGE SCALE GENOMIC DNA]</scope>
    <source>
        <strain evidence="8 9">DSM 28556</strain>
    </source>
</reference>
<comment type="catalytic activity">
    <reaction evidence="4 5">
        <text>L-glutaminyl-[peptide chain release factor] + S-adenosyl-L-methionine = N(5)-methyl-L-glutaminyl-[peptide chain release factor] + S-adenosyl-L-homocysteine + H(+)</text>
        <dbReference type="Rhea" id="RHEA:42896"/>
        <dbReference type="Rhea" id="RHEA-COMP:10271"/>
        <dbReference type="Rhea" id="RHEA-COMP:10272"/>
        <dbReference type="ChEBI" id="CHEBI:15378"/>
        <dbReference type="ChEBI" id="CHEBI:30011"/>
        <dbReference type="ChEBI" id="CHEBI:57856"/>
        <dbReference type="ChEBI" id="CHEBI:59789"/>
        <dbReference type="ChEBI" id="CHEBI:61891"/>
        <dbReference type="EC" id="2.1.1.297"/>
    </reaction>
</comment>
<evidence type="ECO:0000256" key="4">
    <source>
        <dbReference type="ARBA" id="ARBA00048391"/>
    </source>
</evidence>
<evidence type="ECO:0000256" key="2">
    <source>
        <dbReference type="ARBA" id="ARBA00022679"/>
    </source>
</evidence>
<feature type="binding site" evidence="5">
    <location>
        <position position="192"/>
    </location>
    <ligand>
        <name>S-adenosyl-L-methionine</name>
        <dbReference type="ChEBI" id="CHEBI:59789"/>
    </ligand>
</feature>
<feature type="binding site" evidence="5">
    <location>
        <begin position="192"/>
        <end position="195"/>
    </location>
    <ligand>
        <name>substrate</name>
    </ligand>
</feature>
<dbReference type="EMBL" id="QJJQ01000005">
    <property type="protein sequence ID" value="PXW87389.1"/>
    <property type="molecule type" value="Genomic_DNA"/>
</dbReference>
<dbReference type="GO" id="GO:0032259">
    <property type="term" value="P:methylation"/>
    <property type="evidence" value="ECO:0007669"/>
    <property type="project" value="UniProtKB-KW"/>
</dbReference>
<dbReference type="PANTHER" id="PTHR18895">
    <property type="entry name" value="HEMK METHYLTRANSFERASE"/>
    <property type="match status" value="1"/>
</dbReference>
<evidence type="ECO:0000256" key="5">
    <source>
        <dbReference type="HAMAP-Rule" id="MF_02126"/>
    </source>
</evidence>